<proteinExistence type="predicted"/>
<dbReference type="RefSeq" id="WP_158036548.1">
    <property type="nucleotide sequence ID" value="NZ_BAAAZV010000011.1"/>
</dbReference>
<dbReference type="Gene3D" id="3.40.50.300">
    <property type="entry name" value="P-loop containing nucleotide triphosphate hydrolases"/>
    <property type="match status" value="1"/>
</dbReference>
<dbReference type="InterPro" id="IPR003439">
    <property type="entry name" value="ABC_transporter-like_ATP-bd"/>
</dbReference>
<keyword evidence="6 7" id="KW-0472">Membrane</keyword>
<dbReference type="InterPro" id="IPR027417">
    <property type="entry name" value="P-loop_NTPase"/>
</dbReference>
<dbReference type="InterPro" id="IPR036640">
    <property type="entry name" value="ABC1_TM_sf"/>
</dbReference>
<protein>
    <submittedName>
        <fullName evidence="10">ATP-binding cassette domain-containing protein</fullName>
    </submittedName>
</protein>
<dbReference type="InterPro" id="IPR011527">
    <property type="entry name" value="ABC1_TM_dom"/>
</dbReference>
<dbReference type="Gene3D" id="1.20.1560.10">
    <property type="entry name" value="ABC transporter type 1, transmembrane domain"/>
    <property type="match status" value="1"/>
</dbReference>
<comment type="subcellular location">
    <subcellularLocation>
        <location evidence="1">Cell membrane</location>
        <topology evidence="1">Multi-pass membrane protein</topology>
    </subcellularLocation>
</comment>
<keyword evidence="11" id="KW-1185">Reference proteome</keyword>
<evidence type="ECO:0000256" key="1">
    <source>
        <dbReference type="ARBA" id="ARBA00004651"/>
    </source>
</evidence>
<organism evidence="10 11">
    <name type="scientific">Pseudoclavibacter caeni</name>
    <dbReference type="NCBI Taxonomy" id="908846"/>
    <lineage>
        <taxon>Bacteria</taxon>
        <taxon>Bacillati</taxon>
        <taxon>Actinomycetota</taxon>
        <taxon>Actinomycetes</taxon>
        <taxon>Micrococcales</taxon>
        <taxon>Microbacteriaceae</taxon>
        <taxon>Pseudoclavibacter</taxon>
    </lineage>
</organism>
<dbReference type="SMART" id="SM00382">
    <property type="entry name" value="AAA"/>
    <property type="match status" value="1"/>
</dbReference>
<feature type="transmembrane region" description="Helical" evidence="7">
    <location>
        <begin position="240"/>
        <end position="258"/>
    </location>
</feature>
<evidence type="ECO:0000256" key="3">
    <source>
        <dbReference type="ARBA" id="ARBA00022741"/>
    </source>
</evidence>
<gene>
    <name evidence="10" type="ORF">F8O02_07060</name>
</gene>
<evidence type="ECO:0000256" key="7">
    <source>
        <dbReference type="SAM" id="Phobius"/>
    </source>
</evidence>
<dbReference type="InterPro" id="IPR003593">
    <property type="entry name" value="AAA+_ATPase"/>
</dbReference>
<dbReference type="Pfam" id="PF00664">
    <property type="entry name" value="ABC_membrane"/>
    <property type="match status" value="1"/>
</dbReference>
<feature type="transmembrane region" description="Helical" evidence="7">
    <location>
        <begin position="153"/>
        <end position="173"/>
    </location>
</feature>
<dbReference type="Proteomes" id="UP000481339">
    <property type="component" value="Unassembled WGS sequence"/>
</dbReference>
<dbReference type="OrthoDB" id="9762778at2"/>
<name>A0A7C8FJY3_9MICO</name>
<keyword evidence="5 7" id="KW-1133">Transmembrane helix</keyword>
<feature type="transmembrane region" description="Helical" evidence="7">
    <location>
        <begin position="40"/>
        <end position="63"/>
    </location>
</feature>
<keyword evidence="4 10" id="KW-0067">ATP-binding</keyword>
<dbReference type="PANTHER" id="PTHR24221">
    <property type="entry name" value="ATP-BINDING CASSETTE SUB-FAMILY B"/>
    <property type="match status" value="1"/>
</dbReference>
<evidence type="ECO:0000313" key="11">
    <source>
        <dbReference type="Proteomes" id="UP000481339"/>
    </source>
</evidence>
<keyword evidence="2 7" id="KW-0812">Transmembrane</keyword>
<evidence type="ECO:0000259" key="9">
    <source>
        <dbReference type="PROSITE" id="PS50929"/>
    </source>
</evidence>
<feature type="domain" description="ABC transmembrane type-1" evidence="9">
    <location>
        <begin position="18"/>
        <end position="294"/>
    </location>
</feature>
<dbReference type="GO" id="GO:0140359">
    <property type="term" value="F:ABC-type transporter activity"/>
    <property type="evidence" value="ECO:0007669"/>
    <property type="project" value="InterPro"/>
</dbReference>
<dbReference type="GO" id="GO:0005886">
    <property type="term" value="C:plasma membrane"/>
    <property type="evidence" value="ECO:0007669"/>
    <property type="project" value="UniProtKB-SubCell"/>
</dbReference>
<dbReference type="GO" id="GO:0005524">
    <property type="term" value="F:ATP binding"/>
    <property type="evidence" value="ECO:0007669"/>
    <property type="project" value="UniProtKB-KW"/>
</dbReference>
<evidence type="ECO:0000256" key="2">
    <source>
        <dbReference type="ARBA" id="ARBA00022692"/>
    </source>
</evidence>
<dbReference type="InterPro" id="IPR039421">
    <property type="entry name" value="Type_1_exporter"/>
</dbReference>
<keyword evidence="3" id="KW-0547">Nucleotide-binding</keyword>
<dbReference type="PROSITE" id="PS50893">
    <property type="entry name" value="ABC_TRANSPORTER_2"/>
    <property type="match status" value="1"/>
</dbReference>
<evidence type="ECO:0000313" key="10">
    <source>
        <dbReference type="EMBL" id="KAB1631695.1"/>
    </source>
</evidence>
<evidence type="ECO:0000256" key="6">
    <source>
        <dbReference type="ARBA" id="ARBA00023136"/>
    </source>
</evidence>
<feature type="domain" description="ABC transporter" evidence="8">
    <location>
        <begin position="325"/>
        <end position="545"/>
    </location>
</feature>
<dbReference type="PROSITE" id="PS00211">
    <property type="entry name" value="ABC_TRANSPORTER_1"/>
    <property type="match status" value="1"/>
</dbReference>
<dbReference type="SUPFAM" id="SSF90123">
    <property type="entry name" value="ABC transporter transmembrane region"/>
    <property type="match status" value="1"/>
</dbReference>
<feature type="transmembrane region" description="Helical" evidence="7">
    <location>
        <begin position="264"/>
        <end position="286"/>
    </location>
</feature>
<dbReference type="GO" id="GO:0034040">
    <property type="term" value="F:ATPase-coupled lipid transmembrane transporter activity"/>
    <property type="evidence" value="ECO:0007669"/>
    <property type="project" value="TreeGrafter"/>
</dbReference>
<reference evidence="10 11" key="1">
    <citation type="submission" date="2019-09" db="EMBL/GenBank/DDBJ databases">
        <title>Phylogeny of genus Pseudoclavibacter and closely related genus.</title>
        <authorList>
            <person name="Li Y."/>
        </authorList>
    </citation>
    <scope>NUCLEOTIDE SEQUENCE [LARGE SCALE GENOMIC DNA]</scope>
    <source>
        <strain evidence="10 11">JCM 16921</strain>
    </source>
</reference>
<dbReference type="Pfam" id="PF00005">
    <property type="entry name" value="ABC_tran"/>
    <property type="match status" value="1"/>
</dbReference>
<evidence type="ECO:0000259" key="8">
    <source>
        <dbReference type="PROSITE" id="PS50893"/>
    </source>
</evidence>
<dbReference type="AlphaFoldDB" id="A0A7C8FJY3"/>
<dbReference type="InterPro" id="IPR017871">
    <property type="entry name" value="ABC_transporter-like_CS"/>
</dbReference>
<dbReference type="CDD" id="cd03228">
    <property type="entry name" value="ABCC_MRP_Like"/>
    <property type="match status" value="1"/>
</dbReference>
<feature type="transmembrane region" description="Helical" evidence="7">
    <location>
        <begin position="123"/>
        <end position="147"/>
    </location>
</feature>
<dbReference type="EMBL" id="WBKA01000005">
    <property type="protein sequence ID" value="KAB1631695.1"/>
    <property type="molecule type" value="Genomic_DNA"/>
</dbReference>
<evidence type="ECO:0000256" key="4">
    <source>
        <dbReference type="ARBA" id="ARBA00022840"/>
    </source>
</evidence>
<accession>A0A7C8FJY3</accession>
<evidence type="ECO:0000256" key="5">
    <source>
        <dbReference type="ARBA" id="ARBA00022989"/>
    </source>
</evidence>
<comment type="caution">
    <text evidence="10">The sequence shown here is derived from an EMBL/GenBank/DDBJ whole genome shotgun (WGS) entry which is preliminary data.</text>
</comment>
<dbReference type="SUPFAM" id="SSF52540">
    <property type="entry name" value="P-loop containing nucleoside triphosphate hydrolases"/>
    <property type="match status" value="1"/>
</dbReference>
<dbReference type="PROSITE" id="PS50929">
    <property type="entry name" value="ABC_TM1F"/>
    <property type="match status" value="1"/>
</dbReference>
<dbReference type="PANTHER" id="PTHR24221:SF654">
    <property type="entry name" value="ATP-BINDING CASSETTE SUB-FAMILY B MEMBER 6"/>
    <property type="match status" value="1"/>
</dbReference>
<dbReference type="GO" id="GO:0016887">
    <property type="term" value="F:ATP hydrolysis activity"/>
    <property type="evidence" value="ECO:0007669"/>
    <property type="project" value="InterPro"/>
</dbReference>
<sequence length="545" mass="55841">MRRTLHLLLPMTRGFRWTLAGSLLLRVVTQLTAVAALVTGVLAVLAGGPITPVVLALLGLALLKGLTRYGEQYLGHRVAFILLARLRVRVFAALLPQAPAIAETGRSGDLLARTGRDVDALEVFFAHTIVPAIAAVLTPVALVWGAAVLAGPAPAAVLAAGLLVAVLAALLGGGGDGALAARRARQGAAMSQFAAETVHARDDLLGLGALPRRTRGWGDLVDKAGALDAVADRRATVRDTLVTVVHLATVVLAALVAAPAGAAAVAAVLAIGVAGFAGPVSVVGFADHWREVVAAADRIDQVLSGPPAVPAPSRPAAVLPRRGALVIGPLEATRAAGRGVRVPQPLRVPAGAKVRITGSSGSGKSTLLDLIARVHDPDTGGITIDGVPLTALSREQVVATVAVVDQHTFLFDDTIAANLRVAAPAATEEALEGVLAAVGLGVLVAGLPRGLETRLGGGRGARRLSGGQAQRLGLARALLTSAPVLLVDEATSQLDRDTAGRVRRLVLGLADRTVLWVSHREDEEWPGPVLHVSEDGAVSWARAPR</sequence>